<accession>A0AA39GZ81</accession>
<keyword evidence="3" id="KW-0067">ATP-binding</keyword>
<proteinExistence type="predicted"/>
<dbReference type="Gene3D" id="3.30.930.10">
    <property type="entry name" value="Bira Bifunctional Protein, Domain 2"/>
    <property type="match status" value="1"/>
</dbReference>
<dbReference type="GO" id="GO:0006432">
    <property type="term" value="P:phenylalanyl-tRNA aminoacylation"/>
    <property type="evidence" value="ECO:0007669"/>
    <property type="project" value="TreeGrafter"/>
</dbReference>
<dbReference type="GO" id="GO:0000049">
    <property type="term" value="F:tRNA binding"/>
    <property type="evidence" value="ECO:0007669"/>
    <property type="project" value="InterPro"/>
</dbReference>
<dbReference type="EMBL" id="JAUCMV010000005">
    <property type="protein sequence ID" value="KAK0395458.1"/>
    <property type="molecule type" value="Genomic_DNA"/>
</dbReference>
<dbReference type="GO" id="GO:0005829">
    <property type="term" value="C:cytosol"/>
    <property type="evidence" value="ECO:0007669"/>
    <property type="project" value="TreeGrafter"/>
</dbReference>
<dbReference type="InterPro" id="IPR002319">
    <property type="entry name" value="Phenylalanyl-tRNA_Synthase"/>
</dbReference>
<evidence type="ECO:0000313" key="8">
    <source>
        <dbReference type="Proteomes" id="UP001175271"/>
    </source>
</evidence>
<dbReference type="Pfam" id="PF01409">
    <property type="entry name" value="tRNA-synt_2d"/>
    <property type="match status" value="2"/>
</dbReference>
<keyword evidence="2" id="KW-0547">Nucleotide-binding</keyword>
<dbReference type="PANTHER" id="PTHR11538">
    <property type="entry name" value="PHENYLALANYL-TRNA SYNTHETASE"/>
    <property type="match status" value="1"/>
</dbReference>
<evidence type="ECO:0000313" key="7">
    <source>
        <dbReference type="EMBL" id="KAK0395458.1"/>
    </source>
</evidence>
<dbReference type="GO" id="GO:0004826">
    <property type="term" value="F:phenylalanine-tRNA ligase activity"/>
    <property type="evidence" value="ECO:0007669"/>
    <property type="project" value="TreeGrafter"/>
</dbReference>
<keyword evidence="8" id="KW-1185">Reference proteome</keyword>
<protein>
    <recommendedName>
        <fullName evidence="6">Phenylalanyl-tRNA synthetase domain-containing protein</fullName>
    </recommendedName>
</protein>
<feature type="domain" description="Phenylalanyl-tRNA synthetase" evidence="6">
    <location>
        <begin position="40"/>
        <end position="101"/>
    </location>
</feature>
<evidence type="ECO:0000256" key="3">
    <source>
        <dbReference type="ARBA" id="ARBA00022840"/>
    </source>
</evidence>
<evidence type="ECO:0000256" key="4">
    <source>
        <dbReference type="ARBA" id="ARBA00022917"/>
    </source>
</evidence>
<feature type="domain" description="Phenylalanyl-tRNA synthetase" evidence="6">
    <location>
        <begin position="107"/>
        <end position="145"/>
    </location>
</feature>
<comment type="caution">
    <text evidence="7">The sequence shown here is derived from an EMBL/GenBank/DDBJ whole genome shotgun (WGS) entry which is preliminary data.</text>
</comment>
<evidence type="ECO:0000259" key="6">
    <source>
        <dbReference type="Pfam" id="PF01409"/>
    </source>
</evidence>
<dbReference type="GO" id="GO:0009328">
    <property type="term" value="C:phenylalanine-tRNA ligase complex"/>
    <property type="evidence" value="ECO:0007669"/>
    <property type="project" value="TreeGrafter"/>
</dbReference>
<reference evidence="7" key="1">
    <citation type="submission" date="2023-06" db="EMBL/GenBank/DDBJ databases">
        <title>Genomic analysis of the entomopathogenic nematode Steinernema hermaphroditum.</title>
        <authorList>
            <person name="Schwarz E.M."/>
            <person name="Heppert J.K."/>
            <person name="Baniya A."/>
            <person name="Schwartz H.T."/>
            <person name="Tan C.-H."/>
            <person name="Antoshechkin I."/>
            <person name="Sternberg P.W."/>
            <person name="Goodrich-Blair H."/>
            <person name="Dillman A.R."/>
        </authorList>
    </citation>
    <scope>NUCLEOTIDE SEQUENCE</scope>
    <source>
        <strain evidence="7">PS9179</strain>
        <tissue evidence="7">Whole animal</tissue>
    </source>
</reference>
<dbReference type="InterPro" id="IPR045864">
    <property type="entry name" value="aa-tRNA-synth_II/BPL/LPL"/>
</dbReference>
<sequence length="158" mass="18206">MALRVLFDDVANVVWFSSLLEFPASDEVFYFSDRPDCVPLDTTHLAEFHQVEGVIAERNPSLSHAMRLFKSFFSKMGFDELRFKSAYNPHTEPSMEIFAYHKEMPRGLPEDANVVGFGLSLEKPTMIKCDSDNIRELFGPKIDLLMVYKNLMCRLDKD</sequence>
<evidence type="ECO:0000256" key="1">
    <source>
        <dbReference type="ARBA" id="ARBA00022598"/>
    </source>
</evidence>
<dbReference type="GO" id="GO:0005524">
    <property type="term" value="F:ATP binding"/>
    <property type="evidence" value="ECO:0007669"/>
    <property type="project" value="UniProtKB-KW"/>
</dbReference>
<keyword evidence="4" id="KW-0648">Protein biosynthesis</keyword>
<dbReference type="PANTHER" id="PTHR11538:SF40">
    <property type="entry name" value="PHENYLALANINE--TRNA LIGASE ALPHA SUBUNIT"/>
    <property type="match status" value="1"/>
</dbReference>
<organism evidence="7 8">
    <name type="scientific">Steinernema hermaphroditum</name>
    <dbReference type="NCBI Taxonomy" id="289476"/>
    <lineage>
        <taxon>Eukaryota</taxon>
        <taxon>Metazoa</taxon>
        <taxon>Ecdysozoa</taxon>
        <taxon>Nematoda</taxon>
        <taxon>Chromadorea</taxon>
        <taxon>Rhabditida</taxon>
        <taxon>Tylenchina</taxon>
        <taxon>Panagrolaimomorpha</taxon>
        <taxon>Strongyloidoidea</taxon>
        <taxon>Steinernematidae</taxon>
        <taxon>Steinernema</taxon>
    </lineage>
</organism>
<dbReference type="AlphaFoldDB" id="A0AA39GZ81"/>
<dbReference type="Proteomes" id="UP001175271">
    <property type="component" value="Unassembled WGS sequence"/>
</dbReference>
<gene>
    <name evidence="7" type="ORF">QR680_001287</name>
</gene>
<evidence type="ECO:0000256" key="2">
    <source>
        <dbReference type="ARBA" id="ARBA00022741"/>
    </source>
</evidence>
<keyword evidence="1" id="KW-0436">Ligase</keyword>
<dbReference type="SUPFAM" id="SSF55681">
    <property type="entry name" value="Class II aaRS and biotin synthetases"/>
    <property type="match status" value="1"/>
</dbReference>
<keyword evidence="5" id="KW-0030">Aminoacyl-tRNA synthetase</keyword>
<evidence type="ECO:0000256" key="5">
    <source>
        <dbReference type="ARBA" id="ARBA00023146"/>
    </source>
</evidence>
<name>A0AA39GZ81_9BILA</name>